<gene>
    <name evidence="2" type="ORF">FAB82_04880</name>
</gene>
<dbReference type="Proteomes" id="UP000308760">
    <property type="component" value="Unassembled WGS sequence"/>
</dbReference>
<accession>A0A4S8QDT2</accession>
<keyword evidence="3" id="KW-1185">Reference proteome</keyword>
<evidence type="ECO:0000259" key="1">
    <source>
        <dbReference type="Pfam" id="PF19054"/>
    </source>
</evidence>
<reference evidence="2 3" key="2">
    <citation type="submission" date="2019-05" db="EMBL/GenBank/DDBJ databases">
        <title>Glycomyces buryatensis sp. nov.</title>
        <authorList>
            <person name="Nikitina E."/>
        </authorList>
    </citation>
    <scope>NUCLEOTIDE SEQUENCE [LARGE SCALE GENOMIC DNA]</scope>
    <source>
        <strain evidence="2 3">18</strain>
    </source>
</reference>
<name>A0A4S8QDT2_9ACTN</name>
<dbReference type="Pfam" id="PF19054">
    <property type="entry name" value="DUF5753"/>
    <property type="match status" value="1"/>
</dbReference>
<dbReference type="Pfam" id="PF13560">
    <property type="entry name" value="HTH_31"/>
    <property type="match status" value="1"/>
</dbReference>
<dbReference type="Gene3D" id="1.10.260.40">
    <property type="entry name" value="lambda repressor-like DNA-binding domains"/>
    <property type="match status" value="1"/>
</dbReference>
<organism evidence="2 3">
    <name type="scientific">Glycomyces buryatensis</name>
    <dbReference type="NCBI Taxonomy" id="2570927"/>
    <lineage>
        <taxon>Bacteria</taxon>
        <taxon>Bacillati</taxon>
        <taxon>Actinomycetota</taxon>
        <taxon>Actinomycetes</taxon>
        <taxon>Glycomycetales</taxon>
        <taxon>Glycomycetaceae</taxon>
        <taxon>Glycomyces</taxon>
    </lineage>
</organism>
<evidence type="ECO:0000313" key="3">
    <source>
        <dbReference type="Proteomes" id="UP000308760"/>
    </source>
</evidence>
<comment type="caution">
    <text evidence="2">The sequence shown here is derived from an EMBL/GenBank/DDBJ whole genome shotgun (WGS) entry which is preliminary data.</text>
</comment>
<dbReference type="GO" id="GO:0003677">
    <property type="term" value="F:DNA binding"/>
    <property type="evidence" value="ECO:0007669"/>
    <property type="project" value="InterPro"/>
</dbReference>
<feature type="domain" description="DUF5753" evidence="1">
    <location>
        <begin position="103"/>
        <end position="259"/>
    </location>
</feature>
<sequence length="262" mass="29975">MAMCSGMGAMLKRRHLGRHLRRLRLDSGMTVNAILRAKIMGKSKLYAIESGKQPDLSWPEIQELARLYGAPEDLTAELVRMARESLEPGWWEPFSTIMVKDFALLLELEQASDRIFIYASELVPGWFQEREYMENIDGITSEAIELRELRQVKFWERDPGPEIIVVINEAVLRRGMTPGQLERLRLDAERPNVDIRVLPFGAGLHASMDSSYMIMDFPDGDDPDVVYLEARDGCRYEEAPATVAHFRRTFSVTRQPATSLEE</sequence>
<dbReference type="AlphaFoldDB" id="A0A4S8QDT2"/>
<dbReference type="OrthoDB" id="3458445at2"/>
<proteinExistence type="predicted"/>
<evidence type="ECO:0000313" key="2">
    <source>
        <dbReference type="EMBL" id="THV42723.1"/>
    </source>
</evidence>
<dbReference type="InterPro" id="IPR043917">
    <property type="entry name" value="DUF5753"/>
</dbReference>
<protein>
    <submittedName>
        <fullName evidence="2">Helix-turn-helix domain-containing protein</fullName>
    </submittedName>
</protein>
<dbReference type="InterPro" id="IPR010982">
    <property type="entry name" value="Lambda_DNA-bd_dom_sf"/>
</dbReference>
<reference evidence="3" key="1">
    <citation type="submission" date="2019-04" db="EMBL/GenBank/DDBJ databases">
        <title>Nocardioides xinjiangensis sp. nov.</title>
        <authorList>
            <person name="Liu S."/>
        </authorList>
    </citation>
    <scope>NUCLEOTIDE SEQUENCE [LARGE SCALE GENOMIC DNA]</scope>
    <source>
        <strain evidence="3">18</strain>
    </source>
</reference>
<dbReference type="EMBL" id="STGY01000019">
    <property type="protein sequence ID" value="THV42723.1"/>
    <property type="molecule type" value="Genomic_DNA"/>
</dbReference>